<organism evidence="8 9">
    <name type="scientific">Xylanibacter rarus</name>
    <dbReference type="NCBI Taxonomy" id="1676614"/>
    <lineage>
        <taxon>Bacteria</taxon>
        <taxon>Pseudomonadati</taxon>
        <taxon>Bacteroidota</taxon>
        <taxon>Bacteroidia</taxon>
        <taxon>Bacteroidales</taxon>
        <taxon>Prevotellaceae</taxon>
        <taxon>Xylanibacter</taxon>
    </lineage>
</organism>
<evidence type="ECO:0000313" key="8">
    <source>
        <dbReference type="EMBL" id="KOO67722.1"/>
    </source>
</evidence>
<dbReference type="Proteomes" id="UP000036951">
    <property type="component" value="Unassembled WGS sequence"/>
</dbReference>
<evidence type="ECO:0000256" key="5">
    <source>
        <dbReference type="ARBA" id="ARBA00023136"/>
    </source>
</evidence>
<dbReference type="SUPFAM" id="SSF103473">
    <property type="entry name" value="MFS general substrate transporter"/>
    <property type="match status" value="1"/>
</dbReference>
<feature type="transmembrane region" description="Helical" evidence="6">
    <location>
        <begin position="345"/>
        <end position="366"/>
    </location>
</feature>
<evidence type="ECO:0000256" key="2">
    <source>
        <dbReference type="ARBA" id="ARBA00022448"/>
    </source>
</evidence>
<feature type="transmembrane region" description="Helical" evidence="6">
    <location>
        <begin position="48"/>
        <end position="68"/>
    </location>
</feature>
<feature type="transmembrane region" description="Helical" evidence="6">
    <location>
        <begin position="190"/>
        <end position="208"/>
    </location>
</feature>
<feature type="transmembrane region" description="Helical" evidence="6">
    <location>
        <begin position="106"/>
        <end position="125"/>
    </location>
</feature>
<proteinExistence type="predicted"/>
<dbReference type="PROSITE" id="PS50850">
    <property type="entry name" value="MFS"/>
    <property type="match status" value="1"/>
</dbReference>
<name>A0A8E1QZU4_9BACT</name>
<evidence type="ECO:0000259" key="7">
    <source>
        <dbReference type="PROSITE" id="PS50850"/>
    </source>
</evidence>
<dbReference type="GO" id="GO:0016020">
    <property type="term" value="C:membrane"/>
    <property type="evidence" value="ECO:0007669"/>
    <property type="project" value="UniProtKB-SubCell"/>
</dbReference>
<feature type="transmembrane region" description="Helical" evidence="6">
    <location>
        <begin position="320"/>
        <end position="339"/>
    </location>
</feature>
<keyword evidence="9" id="KW-1185">Reference proteome</keyword>
<feature type="transmembrane region" description="Helical" evidence="6">
    <location>
        <begin position="245"/>
        <end position="264"/>
    </location>
</feature>
<feature type="transmembrane region" description="Helical" evidence="6">
    <location>
        <begin position="289"/>
        <end position="308"/>
    </location>
</feature>
<dbReference type="Pfam" id="PF13347">
    <property type="entry name" value="MFS_2"/>
    <property type="match status" value="1"/>
</dbReference>
<feature type="transmembrane region" description="Helical" evidence="6">
    <location>
        <begin position="410"/>
        <end position="429"/>
    </location>
</feature>
<reference evidence="8 9" key="1">
    <citation type="submission" date="2015-06" db="EMBL/GenBank/DDBJ databases">
        <title>Prevotella sp. 109, sp. nov., a novel member of the family Prevotellaceae isolated from human faeces.</title>
        <authorList>
            <person name="Shkoporov A.N."/>
            <person name="Chaplin A.V."/>
            <person name="Kafarskaia L.I."/>
            <person name="Efimov B.A."/>
        </authorList>
    </citation>
    <scope>NUCLEOTIDE SEQUENCE [LARGE SCALE GENOMIC DNA]</scope>
    <source>
        <strain evidence="8 9">109</strain>
    </source>
</reference>
<dbReference type="EMBL" id="LFQU01000028">
    <property type="protein sequence ID" value="KOO67722.1"/>
    <property type="molecule type" value="Genomic_DNA"/>
</dbReference>
<evidence type="ECO:0000256" key="1">
    <source>
        <dbReference type="ARBA" id="ARBA00004141"/>
    </source>
</evidence>
<feature type="transmembrane region" description="Helical" evidence="6">
    <location>
        <begin position="378"/>
        <end position="404"/>
    </location>
</feature>
<dbReference type="PANTHER" id="PTHR19432:SF35">
    <property type="entry name" value="SOLUTE CARRIER FAMILY 45 MEMBER 3 ISOFORM X1"/>
    <property type="match status" value="1"/>
</dbReference>
<accession>A0A8E1QZU4</accession>
<dbReference type="RefSeq" id="WP_053398970.1">
    <property type="nucleotide sequence ID" value="NZ_DAWBWQ010000070.1"/>
</dbReference>
<keyword evidence="4 6" id="KW-1133">Transmembrane helix</keyword>
<dbReference type="AlphaFoldDB" id="A0A8E1QZU4"/>
<keyword evidence="5 6" id="KW-0472">Membrane</keyword>
<protein>
    <submittedName>
        <fullName evidence="8">Major facilitator transporter</fullName>
    </submittedName>
</protein>
<keyword evidence="3 6" id="KW-0812">Transmembrane</keyword>
<evidence type="ECO:0000256" key="4">
    <source>
        <dbReference type="ARBA" id="ARBA00022989"/>
    </source>
</evidence>
<comment type="subcellular location">
    <subcellularLocation>
        <location evidence="1">Membrane</location>
        <topology evidence="1">Multi-pass membrane protein</topology>
    </subcellularLocation>
</comment>
<keyword evidence="2" id="KW-0813">Transport</keyword>
<gene>
    <name evidence="8" type="ORF">ACU52_12010</name>
</gene>
<dbReference type="InterPro" id="IPR020846">
    <property type="entry name" value="MFS_dom"/>
</dbReference>
<evidence type="ECO:0000256" key="6">
    <source>
        <dbReference type="SAM" id="Phobius"/>
    </source>
</evidence>
<dbReference type="OrthoDB" id="7584869at2"/>
<feature type="transmembrane region" description="Helical" evidence="6">
    <location>
        <begin position="146"/>
        <end position="170"/>
    </location>
</feature>
<dbReference type="PANTHER" id="PTHR19432">
    <property type="entry name" value="SUGAR TRANSPORTER"/>
    <property type="match status" value="1"/>
</dbReference>
<evidence type="ECO:0000313" key="9">
    <source>
        <dbReference type="Proteomes" id="UP000036951"/>
    </source>
</evidence>
<dbReference type="Gene3D" id="1.20.1250.20">
    <property type="entry name" value="MFS general substrate transporter like domains"/>
    <property type="match status" value="1"/>
</dbReference>
<dbReference type="GO" id="GO:0022857">
    <property type="term" value="F:transmembrane transporter activity"/>
    <property type="evidence" value="ECO:0007669"/>
    <property type="project" value="InterPro"/>
</dbReference>
<comment type="caution">
    <text evidence="8">The sequence shown here is derived from an EMBL/GenBank/DDBJ whole genome shotgun (WGS) entry which is preliminary data.</text>
</comment>
<feature type="transmembrane region" description="Helical" evidence="6">
    <location>
        <begin position="80"/>
        <end position="100"/>
    </location>
</feature>
<sequence>MKKKPDLSFATLWNLSFGFFGVQIAYALQSANISRIFATLGADPHNLSYFWILPPLMGIIVQPIVGTLSDKTWCRFGRRIPYLFVGALVAVLVMCLLPNAGSLGMAVSTAMVFGLISLMFLDTSINMAMQPFKMLVGDMVNEKQKALAYSIQSFLCNAGSLVGYVFPFLFTFLGISNVAAKGVVPDSVIYSFYIGAAILILCVIYTSAKVKEMPPKEYAEYHGLDKPLNEEKVNVVKLLRNAPKAFWTVGLVQFFSWAAFLYMWNYTNGAIAETCWQTTDPTSAGFQEAGNWVGILFAVQAIGSVVWAMALPRFSNRKMAYALSLVLGGIGFLMIPYISDQYVLFIPYLLIGCAWAAMLAMPFTIVTNALNGSHMGAYLGLFNGTICIPQIIAAALGGVVLTLVGSAQSHMMIVAGVFLIIGAACVGIIKETIGESE</sequence>
<dbReference type="InterPro" id="IPR036259">
    <property type="entry name" value="MFS_trans_sf"/>
</dbReference>
<feature type="domain" description="Major facilitator superfamily (MFS) profile" evidence="7">
    <location>
        <begin position="245"/>
        <end position="437"/>
    </location>
</feature>
<evidence type="ECO:0000256" key="3">
    <source>
        <dbReference type="ARBA" id="ARBA00022692"/>
    </source>
</evidence>
<feature type="transmembrane region" description="Helical" evidence="6">
    <location>
        <begin position="7"/>
        <end position="28"/>
    </location>
</feature>